<organism evidence="1 2">
    <name type="scientific">Vigna unguiculata</name>
    <name type="common">Cowpea</name>
    <dbReference type="NCBI Taxonomy" id="3917"/>
    <lineage>
        <taxon>Eukaryota</taxon>
        <taxon>Viridiplantae</taxon>
        <taxon>Streptophyta</taxon>
        <taxon>Embryophyta</taxon>
        <taxon>Tracheophyta</taxon>
        <taxon>Spermatophyta</taxon>
        <taxon>Magnoliopsida</taxon>
        <taxon>eudicotyledons</taxon>
        <taxon>Gunneridae</taxon>
        <taxon>Pentapetalae</taxon>
        <taxon>rosids</taxon>
        <taxon>fabids</taxon>
        <taxon>Fabales</taxon>
        <taxon>Fabaceae</taxon>
        <taxon>Papilionoideae</taxon>
        <taxon>50 kb inversion clade</taxon>
        <taxon>NPAAA clade</taxon>
        <taxon>indigoferoid/millettioid clade</taxon>
        <taxon>Phaseoleae</taxon>
        <taxon>Vigna</taxon>
    </lineage>
</organism>
<evidence type="ECO:0008006" key="3">
    <source>
        <dbReference type="Google" id="ProtNLM"/>
    </source>
</evidence>
<reference evidence="1 2" key="1">
    <citation type="submission" date="2019-04" db="EMBL/GenBank/DDBJ databases">
        <title>An improved genome assembly and genetic linkage map for asparagus bean, Vigna unguiculata ssp. sesquipedialis.</title>
        <authorList>
            <person name="Xia Q."/>
            <person name="Zhang R."/>
            <person name="Dong Y."/>
        </authorList>
    </citation>
    <scope>NUCLEOTIDE SEQUENCE [LARGE SCALE GENOMIC DNA]</scope>
    <source>
        <tissue evidence="1">Leaf</tissue>
    </source>
</reference>
<name>A0A4D6L340_VIGUN</name>
<dbReference type="AlphaFoldDB" id="A0A4D6L340"/>
<dbReference type="Gene3D" id="2.40.50.140">
    <property type="entry name" value="Nucleic acid-binding proteins"/>
    <property type="match status" value="1"/>
</dbReference>
<protein>
    <recommendedName>
        <fullName evidence="3">Nucleic acid-binding</fullName>
    </recommendedName>
</protein>
<evidence type="ECO:0000313" key="2">
    <source>
        <dbReference type="Proteomes" id="UP000501690"/>
    </source>
</evidence>
<proteinExistence type="predicted"/>
<gene>
    <name evidence="1" type="ORF">DEO72_LG2g3230</name>
</gene>
<dbReference type="EMBL" id="CP039346">
    <property type="protein sequence ID" value="QCD82888.1"/>
    <property type="molecule type" value="Genomic_DNA"/>
</dbReference>
<dbReference type="Proteomes" id="UP000501690">
    <property type="component" value="Linkage Group LG2"/>
</dbReference>
<evidence type="ECO:0000313" key="1">
    <source>
        <dbReference type="EMBL" id="QCD82888.1"/>
    </source>
</evidence>
<accession>A0A4D6L340</accession>
<dbReference type="InterPro" id="IPR012340">
    <property type="entry name" value="NA-bd_OB-fold"/>
</dbReference>
<keyword evidence="2" id="KW-1185">Reference proteome</keyword>
<sequence length="137" mass="15951">MWDSTESLSQALTQLCQSSKASLEDKFIKLNPRSSIEGLKDFKEYKLRLCGNAMDSTTFVIFDRDATTMLKRKEKSIVAGKLLKEFEVLIEKTYLFKVKCQNDYTNRFDQSFRVKKVCMDEKIVESFINVELESVCF</sequence>